<accession>A0A811QI54</accession>
<dbReference type="Proteomes" id="UP000604825">
    <property type="component" value="Unassembled WGS sequence"/>
</dbReference>
<keyword evidence="3" id="KW-1185">Reference proteome</keyword>
<reference evidence="2" key="1">
    <citation type="submission" date="2020-10" db="EMBL/GenBank/DDBJ databases">
        <authorList>
            <person name="Han B."/>
            <person name="Lu T."/>
            <person name="Zhao Q."/>
            <person name="Huang X."/>
            <person name="Zhao Y."/>
        </authorList>
    </citation>
    <scope>NUCLEOTIDE SEQUENCE</scope>
</reference>
<feature type="region of interest" description="Disordered" evidence="1">
    <location>
        <begin position="125"/>
        <end position="156"/>
    </location>
</feature>
<name>A0A811QI54_9POAL</name>
<gene>
    <name evidence="2" type="ORF">NCGR_LOCUS39974</name>
</gene>
<feature type="compositionally biased region" description="Low complexity" evidence="1">
    <location>
        <begin position="125"/>
        <end position="136"/>
    </location>
</feature>
<dbReference type="AlphaFoldDB" id="A0A811QI54"/>
<dbReference type="PROSITE" id="PS51257">
    <property type="entry name" value="PROKAR_LIPOPROTEIN"/>
    <property type="match status" value="1"/>
</dbReference>
<organism evidence="2 3">
    <name type="scientific">Miscanthus lutarioriparius</name>
    <dbReference type="NCBI Taxonomy" id="422564"/>
    <lineage>
        <taxon>Eukaryota</taxon>
        <taxon>Viridiplantae</taxon>
        <taxon>Streptophyta</taxon>
        <taxon>Embryophyta</taxon>
        <taxon>Tracheophyta</taxon>
        <taxon>Spermatophyta</taxon>
        <taxon>Magnoliopsida</taxon>
        <taxon>Liliopsida</taxon>
        <taxon>Poales</taxon>
        <taxon>Poaceae</taxon>
        <taxon>PACMAD clade</taxon>
        <taxon>Panicoideae</taxon>
        <taxon>Andropogonodae</taxon>
        <taxon>Andropogoneae</taxon>
        <taxon>Saccharinae</taxon>
        <taxon>Miscanthus</taxon>
    </lineage>
</organism>
<comment type="caution">
    <text evidence="2">The sequence shown here is derived from an EMBL/GenBank/DDBJ whole genome shotgun (WGS) entry which is preliminary data.</text>
</comment>
<evidence type="ECO:0000313" key="3">
    <source>
        <dbReference type="Proteomes" id="UP000604825"/>
    </source>
</evidence>
<proteinExistence type="predicted"/>
<dbReference type="EMBL" id="CAJGYO010000010">
    <property type="protein sequence ID" value="CAD6256467.1"/>
    <property type="molecule type" value="Genomic_DNA"/>
</dbReference>
<dbReference type="OrthoDB" id="680059at2759"/>
<protein>
    <submittedName>
        <fullName evidence="2">Uncharacterized protein</fullName>
    </submittedName>
</protein>
<sequence length="156" mass="16518">MWSCARISSAVFTTAACSSPSPRAPHLSLASATARVRSGTLRPEEAHHLFDQLLRQATPIPERSLNGFLSALARAPSSAACRDGPALAVALFNRASRADGSRPTGAVPHIPHLWHPHGLLHLGAPPGANAGLLRPALQDRPGNQYHHHQQPSQGPL</sequence>
<evidence type="ECO:0000256" key="1">
    <source>
        <dbReference type="SAM" id="MobiDB-lite"/>
    </source>
</evidence>
<evidence type="ECO:0000313" key="2">
    <source>
        <dbReference type="EMBL" id="CAD6256467.1"/>
    </source>
</evidence>